<keyword evidence="2" id="KW-0441">Lipid A biosynthesis</keyword>
<dbReference type="InterPro" id="IPR010137">
    <property type="entry name" value="Lipid_A_LpxA"/>
</dbReference>
<keyword evidence="9" id="KW-1185">Reference proteome</keyword>
<evidence type="ECO:0000256" key="2">
    <source>
        <dbReference type="ARBA" id="ARBA00022556"/>
    </source>
</evidence>
<dbReference type="STRING" id="59920.PMN2A_0906"/>
<sequence length="285" mass="31046">MSERQSSQSLIADNKVNIHEFADVSPKAELGRGVSVGSGSVIGPDVIVGPNTWIGANVIIEGKVKIGSNNKIFPGACIGLEPQDLKYGGDSTDVLIGDDNTFRECVTINRATFEGEKTIVGNQNLLMAYSHLGHNCDIGNSVVIANSVQIAGHVVVEDRAVIGGCLGIHQFVHIGYLAMVGGMTRVDRDVPPFCLVEGHPGRMRGLNKVGIKRQTLDKENKEEYLQLKRIWNLLFKSEYVISDGLKRARQENLLQSSARLCGFIELSIGKGRRGPMPYFISTNKK</sequence>
<dbReference type="EMBL" id="CP000095">
    <property type="protein sequence ID" value="AAZ58397.1"/>
    <property type="molecule type" value="Genomic_DNA"/>
</dbReference>
<dbReference type="Pfam" id="PF13720">
    <property type="entry name" value="Acetyltransf_11"/>
    <property type="match status" value="1"/>
</dbReference>
<feature type="domain" description="UDP N-acetylglucosamine O-acyltransferase C-terminal" evidence="7">
    <location>
        <begin position="189"/>
        <end position="266"/>
    </location>
</feature>
<dbReference type="SUPFAM" id="SSF51161">
    <property type="entry name" value="Trimeric LpxA-like enzymes"/>
    <property type="match status" value="1"/>
</dbReference>
<dbReference type="Proteomes" id="UP000002535">
    <property type="component" value="Chromosome"/>
</dbReference>
<dbReference type="GO" id="GO:0009245">
    <property type="term" value="P:lipid A biosynthetic process"/>
    <property type="evidence" value="ECO:0007669"/>
    <property type="project" value="UniProtKB-KW"/>
</dbReference>
<dbReference type="Gene3D" id="2.160.10.10">
    <property type="entry name" value="Hexapeptide repeat proteins"/>
    <property type="match status" value="1"/>
</dbReference>
<organism evidence="8 9">
    <name type="scientific">Prochlorococcus marinus (strain NATL2A)</name>
    <dbReference type="NCBI Taxonomy" id="59920"/>
    <lineage>
        <taxon>Bacteria</taxon>
        <taxon>Bacillati</taxon>
        <taxon>Cyanobacteriota</taxon>
        <taxon>Cyanophyceae</taxon>
        <taxon>Synechococcales</taxon>
        <taxon>Prochlorococcaceae</taxon>
        <taxon>Prochlorococcus</taxon>
    </lineage>
</organism>
<dbReference type="NCBIfam" id="NF003657">
    <property type="entry name" value="PRK05289.1"/>
    <property type="match status" value="1"/>
</dbReference>
<dbReference type="Pfam" id="PF00132">
    <property type="entry name" value="Hexapep"/>
    <property type="match status" value="2"/>
</dbReference>
<keyword evidence="4" id="KW-0677">Repeat</keyword>
<dbReference type="CDD" id="cd03351">
    <property type="entry name" value="LbH_UDP-GlcNAc_AT"/>
    <property type="match status" value="1"/>
</dbReference>
<dbReference type="InterPro" id="IPR018357">
    <property type="entry name" value="Hexapep_transf_CS"/>
</dbReference>
<evidence type="ECO:0000256" key="4">
    <source>
        <dbReference type="ARBA" id="ARBA00022737"/>
    </source>
</evidence>
<dbReference type="PhylomeDB" id="Q46JD1"/>
<dbReference type="HOGENOM" id="CLU_061249_0_0_3"/>
<dbReference type="PIRSF" id="PIRSF000456">
    <property type="entry name" value="UDP-GlcNAc_acltr"/>
    <property type="match status" value="1"/>
</dbReference>
<keyword evidence="6 8" id="KW-0012">Acyltransferase</keyword>
<keyword evidence="1" id="KW-0444">Lipid biosynthesis</keyword>
<dbReference type="NCBIfam" id="TIGR01852">
    <property type="entry name" value="lipid_A_lpxA"/>
    <property type="match status" value="1"/>
</dbReference>
<dbReference type="AlphaFoldDB" id="Q46JD1"/>
<dbReference type="RefSeq" id="WP_011295254.1">
    <property type="nucleotide sequence ID" value="NC_007335.2"/>
</dbReference>
<dbReference type="KEGG" id="pmn:PMN2A_0906"/>
<name>Q46JD1_PROMT</name>
<accession>Q46JD1</accession>
<dbReference type="OrthoDB" id="9807278at2"/>
<evidence type="ECO:0000256" key="1">
    <source>
        <dbReference type="ARBA" id="ARBA00022516"/>
    </source>
</evidence>
<dbReference type="GO" id="GO:0043886">
    <property type="term" value="F:structural constituent of carboxysome shell"/>
    <property type="evidence" value="ECO:0007669"/>
    <property type="project" value="UniProtKB-ARBA"/>
</dbReference>
<dbReference type="PROSITE" id="PS00101">
    <property type="entry name" value="HEXAPEP_TRANSFERASES"/>
    <property type="match status" value="1"/>
</dbReference>
<proteinExistence type="predicted"/>
<dbReference type="PANTHER" id="PTHR43480:SF1">
    <property type="entry name" value="ACYL-[ACYL-CARRIER-PROTEIN]--UDP-N-ACETYLGLUCOSAMINE O-ACYLTRANSFERASE, MITOCHONDRIAL-RELATED"/>
    <property type="match status" value="1"/>
</dbReference>
<evidence type="ECO:0000313" key="9">
    <source>
        <dbReference type="Proteomes" id="UP000002535"/>
    </source>
</evidence>
<evidence type="ECO:0000313" key="8">
    <source>
        <dbReference type="EMBL" id="AAZ58397.1"/>
    </source>
</evidence>
<dbReference type="InterPro" id="IPR001451">
    <property type="entry name" value="Hexapep"/>
</dbReference>
<dbReference type="InterPro" id="IPR029098">
    <property type="entry name" value="Acetyltransf_C"/>
</dbReference>
<protein>
    <submittedName>
        <fullName evidence="8">Acyl-[acyl-carrier-protein]--UDP-N-acetylglucosamine O-acyltransferase</fullName>
        <ecNumber evidence="8">2.3.1.129</ecNumber>
    </submittedName>
</protein>
<dbReference type="InterPro" id="IPR011004">
    <property type="entry name" value="Trimer_LpxA-like_sf"/>
</dbReference>
<evidence type="ECO:0000256" key="5">
    <source>
        <dbReference type="ARBA" id="ARBA00023098"/>
    </source>
</evidence>
<dbReference type="GO" id="GO:0031470">
    <property type="term" value="C:carboxysome"/>
    <property type="evidence" value="ECO:0007669"/>
    <property type="project" value="UniProtKB-ARBA"/>
</dbReference>
<dbReference type="GO" id="GO:0008780">
    <property type="term" value="F:acyl-[acyl-carrier-protein]-UDP-N-acetylglucosamine O-acyltransferase activity"/>
    <property type="evidence" value="ECO:0007669"/>
    <property type="project" value="UniProtKB-EC"/>
</dbReference>
<reference evidence="8 9" key="1">
    <citation type="journal article" date="2007" name="PLoS Genet.">
        <title>Patterns and implications of gene gain and loss in the evolution of Prochlorococcus.</title>
        <authorList>
            <person name="Kettler G.C."/>
            <person name="Martiny A.C."/>
            <person name="Huang K."/>
            <person name="Zucker J."/>
            <person name="Coleman M.L."/>
            <person name="Rodrigue S."/>
            <person name="Chen F."/>
            <person name="Lapidus A."/>
            <person name="Ferriera S."/>
            <person name="Johnson J."/>
            <person name="Steglich C."/>
            <person name="Church G.M."/>
            <person name="Richardson P."/>
            <person name="Chisholm S.W."/>
        </authorList>
    </citation>
    <scope>NUCLEOTIDE SEQUENCE [LARGE SCALE GENOMIC DNA]</scope>
    <source>
        <strain evidence="8 9">NATL2A</strain>
    </source>
</reference>
<dbReference type="PANTHER" id="PTHR43480">
    <property type="entry name" value="ACYL-[ACYL-CARRIER-PROTEIN]--UDP-N-ACETYLGLUCOSAMINE O-ACYLTRANSFERASE"/>
    <property type="match status" value="1"/>
</dbReference>
<dbReference type="EC" id="2.3.1.129" evidence="8"/>
<evidence type="ECO:0000259" key="7">
    <source>
        <dbReference type="Pfam" id="PF13720"/>
    </source>
</evidence>
<keyword evidence="3 8" id="KW-0808">Transferase</keyword>
<keyword evidence="5" id="KW-0443">Lipid metabolism</keyword>
<evidence type="ECO:0000256" key="3">
    <source>
        <dbReference type="ARBA" id="ARBA00022679"/>
    </source>
</evidence>
<evidence type="ECO:0000256" key="6">
    <source>
        <dbReference type="ARBA" id="ARBA00023315"/>
    </source>
</evidence>
<dbReference type="GO" id="GO:0016020">
    <property type="term" value="C:membrane"/>
    <property type="evidence" value="ECO:0007669"/>
    <property type="project" value="GOC"/>
</dbReference>
<gene>
    <name evidence="8" type="ordered locus">PMN2A_0906</name>
</gene>